<evidence type="ECO:0000259" key="2">
    <source>
        <dbReference type="Pfam" id="PF20469"/>
    </source>
</evidence>
<dbReference type="InterPro" id="IPR041685">
    <property type="entry name" value="AAA_GajA/Old/RecF-like"/>
</dbReference>
<dbReference type="PANTHER" id="PTHR43581">
    <property type="entry name" value="ATP/GTP PHOSPHATASE"/>
    <property type="match status" value="1"/>
</dbReference>
<dbReference type="RefSeq" id="WP_106293133.1">
    <property type="nucleotide sequence ID" value="NZ_PVTH01000005.1"/>
</dbReference>
<reference evidence="3 4" key="1">
    <citation type="submission" date="2018-03" db="EMBL/GenBank/DDBJ databases">
        <title>Genomic Encyclopedia of Type Strains, Phase III (KMG-III): the genomes of soil and plant-associated and newly described type strains.</title>
        <authorList>
            <person name="Whitman W."/>
        </authorList>
    </citation>
    <scope>NUCLEOTIDE SEQUENCE [LARGE SCALE GENOMIC DNA]</scope>
    <source>
        <strain evidence="3 4">CGMCC 1.9313</strain>
    </source>
</reference>
<evidence type="ECO:0000259" key="1">
    <source>
        <dbReference type="Pfam" id="PF13175"/>
    </source>
</evidence>
<comment type="caution">
    <text evidence="3">The sequence shown here is derived from an EMBL/GenBank/DDBJ whole genome shotgun (WGS) entry which is preliminary data.</text>
</comment>
<dbReference type="InterPro" id="IPR034139">
    <property type="entry name" value="TOPRIM_OLD"/>
</dbReference>
<keyword evidence="4" id="KW-1185">Reference proteome</keyword>
<dbReference type="Proteomes" id="UP000238034">
    <property type="component" value="Unassembled WGS sequence"/>
</dbReference>
<keyword evidence="3" id="KW-0255">Endonuclease</keyword>
<dbReference type="Pfam" id="PF20469">
    <property type="entry name" value="OLD-like_TOPRIM"/>
    <property type="match status" value="1"/>
</dbReference>
<proteinExistence type="predicted"/>
<dbReference type="InterPro" id="IPR027417">
    <property type="entry name" value="P-loop_NTPase"/>
</dbReference>
<keyword evidence="3" id="KW-0540">Nuclease</keyword>
<feature type="domain" description="Endonuclease GajA/Old nuclease/RecF-like AAA" evidence="1">
    <location>
        <begin position="1"/>
        <end position="386"/>
    </location>
</feature>
<dbReference type="Pfam" id="PF13175">
    <property type="entry name" value="AAA_15"/>
    <property type="match status" value="1"/>
</dbReference>
<feature type="domain" description="OLD protein-like TOPRIM" evidence="2">
    <location>
        <begin position="440"/>
        <end position="514"/>
    </location>
</feature>
<dbReference type="OrthoDB" id="9792800at2"/>
<evidence type="ECO:0000313" key="3">
    <source>
        <dbReference type="EMBL" id="PRY52719.1"/>
    </source>
</evidence>
<dbReference type="Gene3D" id="3.40.50.300">
    <property type="entry name" value="P-loop containing nucleotide triphosphate hydrolases"/>
    <property type="match status" value="1"/>
</dbReference>
<organism evidence="3 4">
    <name type="scientific">Arcticibacter pallidicorallinus</name>
    <dbReference type="NCBI Taxonomy" id="1259464"/>
    <lineage>
        <taxon>Bacteria</taxon>
        <taxon>Pseudomonadati</taxon>
        <taxon>Bacteroidota</taxon>
        <taxon>Sphingobacteriia</taxon>
        <taxon>Sphingobacteriales</taxon>
        <taxon>Sphingobacteriaceae</taxon>
        <taxon>Arcticibacter</taxon>
    </lineage>
</organism>
<accession>A0A2T0U460</accession>
<dbReference type="CDD" id="cd01026">
    <property type="entry name" value="TOPRIM_OLD"/>
    <property type="match status" value="1"/>
</dbReference>
<name>A0A2T0U460_9SPHI</name>
<gene>
    <name evidence="3" type="ORF">B0I27_105187</name>
</gene>
<dbReference type="AlphaFoldDB" id="A0A2T0U460"/>
<keyword evidence="3" id="KW-0378">Hydrolase</keyword>
<sequence length="709" mass="81324">MYISQIDIKNYRGFKENIILFQPGINIVIGHNNAGKTNLLRALQIVFDRAQQRLSIDDFNASITDFSQPPKIEISVTIKETVAAAGANNVGEDPEDKNVVYNWLVNEQQPYEARLTYQFYLPFKHHSEYFKEISSFIKEDGTYETELCFNLIDKKFLRKYIAAVFGGDPQNEEKAGSDNMERFDFQFLDAIRDAERQMFYGNNTLLRDVLNYFLDYDLTEGKDFEMLTAENKQSLRDREQEFTTKARELLGLLISRISKNGILSYAKATGADKGGNPNFDANISEQQLLFALRLIVEKLGFKLPIKNNGLGYNNLLFISLIMARMQMERSSFMGDNAKIFPILAIEEPEAHLHPSMQYKFLKFLDENIHTQKQARQAFITTHSTQITAAVDLDSIVCLYEDFEGYQRVSYPGRVFSDSNEDKDSKAYVRRFLDATKSNMLFADRVVFVEGLAEQLLLPCFAAYLKAEELLINAHTAIVSVDGTSFKHFLKLFAFQDAPDNYCLRRKVVCITDADPSHRERENDEEEEDHRRHWKSCYPFQLDTEPDKYHYSPMASHAQALLAFAANYPNMRISTPSQGIGKTLEYELAHHNPDCGLLLTDSFPTRGKNKKAAISQLMQAIKDAKEFEELSSMCQHQDIIDWLALSKWESEPKKKALLAACYHRAIEASKGEHAFLLEQQLRRNLLAQGDTRVDFKVPPYIAESITFITQ</sequence>
<dbReference type="PANTHER" id="PTHR43581:SF4">
    <property type="entry name" value="ATP_GTP PHOSPHATASE"/>
    <property type="match status" value="1"/>
</dbReference>
<dbReference type="InterPro" id="IPR051396">
    <property type="entry name" value="Bact_Antivir_Def_Nuclease"/>
</dbReference>
<dbReference type="EMBL" id="PVTH01000005">
    <property type="protein sequence ID" value="PRY52719.1"/>
    <property type="molecule type" value="Genomic_DNA"/>
</dbReference>
<evidence type="ECO:0000313" key="4">
    <source>
        <dbReference type="Proteomes" id="UP000238034"/>
    </source>
</evidence>
<protein>
    <submittedName>
        <fullName evidence="3">Putative ATP-dependent endonuclease of OLD family</fullName>
    </submittedName>
</protein>
<dbReference type="SUPFAM" id="SSF52540">
    <property type="entry name" value="P-loop containing nucleoside triphosphate hydrolases"/>
    <property type="match status" value="1"/>
</dbReference>
<dbReference type="GO" id="GO:0004519">
    <property type="term" value="F:endonuclease activity"/>
    <property type="evidence" value="ECO:0007669"/>
    <property type="project" value="UniProtKB-KW"/>
</dbReference>